<proteinExistence type="predicted"/>
<feature type="region of interest" description="Disordered" evidence="1">
    <location>
        <begin position="103"/>
        <end position="164"/>
    </location>
</feature>
<evidence type="ECO:0000313" key="3">
    <source>
        <dbReference type="Proteomes" id="UP000604825"/>
    </source>
</evidence>
<comment type="caution">
    <text evidence="2">The sequence shown here is derived from an EMBL/GenBank/DDBJ whole genome shotgun (WGS) entry which is preliminary data.</text>
</comment>
<evidence type="ECO:0000256" key="1">
    <source>
        <dbReference type="SAM" id="MobiDB-lite"/>
    </source>
</evidence>
<dbReference type="EMBL" id="CAJGYO010000003">
    <property type="protein sequence ID" value="CAD6221715.1"/>
    <property type="molecule type" value="Genomic_DNA"/>
</dbReference>
<sequence length="164" mass="17443">MAMADKLDPEAAGAGSAMTEIELTDGYRLEADVIASDSTGRPLLAPDKNQLADVGKGAPYGTSASVNPYILSSSQVVEMTGKVATVKQPVACLPVWRRTYARNKKRPRNTVTQDIDEVDDEDQDQHVDSAIAIEEDEESAPTETGDGPTGDGDGGFNFNVDLLN</sequence>
<dbReference type="Proteomes" id="UP000604825">
    <property type="component" value="Unassembled WGS sequence"/>
</dbReference>
<name>A0A811NH45_9POAL</name>
<keyword evidence="3" id="KW-1185">Reference proteome</keyword>
<protein>
    <submittedName>
        <fullName evidence="2">Uncharacterized protein</fullName>
    </submittedName>
</protein>
<feature type="compositionally biased region" description="Acidic residues" evidence="1">
    <location>
        <begin position="114"/>
        <end position="123"/>
    </location>
</feature>
<accession>A0A811NH45</accession>
<gene>
    <name evidence="2" type="ORF">NCGR_LOCUS14943</name>
</gene>
<organism evidence="2 3">
    <name type="scientific">Miscanthus lutarioriparius</name>
    <dbReference type="NCBI Taxonomy" id="422564"/>
    <lineage>
        <taxon>Eukaryota</taxon>
        <taxon>Viridiplantae</taxon>
        <taxon>Streptophyta</taxon>
        <taxon>Embryophyta</taxon>
        <taxon>Tracheophyta</taxon>
        <taxon>Spermatophyta</taxon>
        <taxon>Magnoliopsida</taxon>
        <taxon>Liliopsida</taxon>
        <taxon>Poales</taxon>
        <taxon>Poaceae</taxon>
        <taxon>PACMAD clade</taxon>
        <taxon>Panicoideae</taxon>
        <taxon>Andropogonodae</taxon>
        <taxon>Andropogoneae</taxon>
        <taxon>Saccharinae</taxon>
        <taxon>Miscanthus</taxon>
    </lineage>
</organism>
<evidence type="ECO:0000313" key="2">
    <source>
        <dbReference type="EMBL" id="CAD6221715.1"/>
    </source>
</evidence>
<reference evidence="2" key="1">
    <citation type="submission" date="2020-10" db="EMBL/GenBank/DDBJ databases">
        <authorList>
            <person name="Han B."/>
            <person name="Lu T."/>
            <person name="Zhao Q."/>
            <person name="Huang X."/>
            <person name="Zhao Y."/>
        </authorList>
    </citation>
    <scope>NUCLEOTIDE SEQUENCE</scope>
</reference>
<dbReference type="AlphaFoldDB" id="A0A811NH45"/>